<reference evidence="7" key="1">
    <citation type="submission" date="2021-10" db="EMBL/GenBank/DDBJ databases">
        <title>Anaerobic single-cell dispensing facilitates the cultivation of human gut bacteria.</title>
        <authorList>
            <person name="Afrizal A."/>
        </authorList>
    </citation>
    <scope>NUCLEOTIDE SEQUENCE</scope>
    <source>
        <strain evidence="7">CLA-AA-H272</strain>
    </source>
</reference>
<evidence type="ECO:0000313" key="8">
    <source>
        <dbReference type="Proteomes" id="UP001199319"/>
    </source>
</evidence>
<comment type="subcellular location">
    <subcellularLocation>
        <location evidence="1">Membrane</location>
        <topology evidence="1">Multi-pass membrane protein</topology>
    </subcellularLocation>
</comment>
<dbReference type="InterPro" id="IPR002549">
    <property type="entry name" value="AI-2E-like"/>
</dbReference>
<dbReference type="Proteomes" id="UP001199319">
    <property type="component" value="Unassembled WGS sequence"/>
</dbReference>
<feature type="transmembrane region" description="Helical" evidence="6">
    <location>
        <begin position="129"/>
        <end position="146"/>
    </location>
</feature>
<proteinExistence type="inferred from homology"/>
<feature type="non-terminal residue" evidence="7">
    <location>
        <position position="1"/>
    </location>
</feature>
<gene>
    <name evidence="7" type="ORF">LKD37_09030</name>
</gene>
<dbReference type="PANTHER" id="PTHR21716:SF68">
    <property type="entry name" value="TRANSPORT PROTEIN YTVI-RELATED"/>
    <property type="match status" value="1"/>
</dbReference>
<dbReference type="Pfam" id="PF01594">
    <property type="entry name" value="AI-2E_transport"/>
    <property type="match status" value="1"/>
</dbReference>
<keyword evidence="5 6" id="KW-0472">Membrane</keyword>
<dbReference type="AlphaFoldDB" id="A0AAE3AF92"/>
<dbReference type="RefSeq" id="WP_302928935.1">
    <property type="nucleotide sequence ID" value="NZ_JAJEPW010000023.1"/>
</dbReference>
<feature type="transmembrane region" description="Helical" evidence="6">
    <location>
        <begin position="69"/>
        <end position="86"/>
    </location>
</feature>
<evidence type="ECO:0000256" key="5">
    <source>
        <dbReference type="ARBA" id="ARBA00023136"/>
    </source>
</evidence>
<evidence type="ECO:0000256" key="1">
    <source>
        <dbReference type="ARBA" id="ARBA00004141"/>
    </source>
</evidence>
<comment type="caution">
    <text evidence="7">The sequence shown here is derived from an EMBL/GenBank/DDBJ whole genome shotgun (WGS) entry which is preliminary data.</text>
</comment>
<comment type="similarity">
    <text evidence="2">Belongs to the autoinducer-2 exporter (AI-2E) (TC 2.A.86) family.</text>
</comment>
<dbReference type="PANTHER" id="PTHR21716">
    <property type="entry name" value="TRANSMEMBRANE PROTEIN"/>
    <property type="match status" value="1"/>
</dbReference>
<feature type="transmembrane region" description="Helical" evidence="6">
    <location>
        <begin position="12"/>
        <end position="32"/>
    </location>
</feature>
<evidence type="ECO:0000256" key="3">
    <source>
        <dbReference type="ARBA" id="ARBA00022692"/>
    </source>
</evidence>
<accession>A0AAE3AF92</accession>
<evidence type="ECO:0000313" key="7">
    <source>
        <dbReference type="EMBL" id="MCC2129657.1"/>
    </source>
</evidence>
<feature type="transmembrane region" description="Helical" evidence="6">
    <location>
        <begin position="166"/>
        <end position="188"/>
    </location>
</feature>
<evidence type="ECO:0000256" key="6">
    <source>
        <dbReference type="SAM" id="Phobius"/>
    </source>
</evidence>
<dbReference type="SUPFAM" id="SSF101447">
    <property type="entry name" value="Formin homology 2 domain (FH2 domain)"/>
    <property type="match status" value="1"/>
</dbReference>
<keyword evidence="3 6" id="KW-0812">Transmembrane</keyword>
<organism evidence="7 8">
    <name type="scientific">Brotocaccenecus cirricatena</name>
    <dbReference type="NCBI Taxonomy" id="3064195"/>
    <lineage>
        <taxon>Bacteria</taxon>
        <taxon>Bacillati</taxon>
        <taxon>Bacillota</taxon>
        <taxon>Clostridia</taxon>
        <taxon>Eubacteriales</taxon>
        <taxon>Oscillospiraceae</taxon>
        <taxon>Brotocaccenecus</taxon>
    </lineage>
</organism>
<keyword evidence="4 6" id="KW-1133">Transmembrane helix</keyword>
<sequence>PPPPPPPPPPLPGVFLFCGTTALAVFFTAGSYPRVMAFFRRQLGHRLDRARGVKANLLSTLGKWCRAQAILLGVTFCELLAGFLLMGQRYALLLAAVTALVDALPVFGTGTVLLPWAAVCLLAGQAPRAVALAALYAVISAVRSLLEPKVMAAQAGLPPLAALAAMYAGFRALGVAGMILLPMALLFVKQLHDEGYVGLWK</sequence>
<evidence type="ECO:0000256" key="4">
    <source>
        <dbReference type="ARBA" id="ARBA00022989"/>
    </source>
</evidence>
<evidence type="ECO:0000256" key="2">
    <source>
        <dbReference type="ARBA" id="ARBA00009773"/>
    </source>
</evidence>
<protein>
    <submittedName>
        <fullName evidence="7">AI-2E family transporter</fullName>
    </submittedName>
</protein>
<dbReference type="GO" id="GO:0055085">
    <property type="term" value="P:transmembrane transport"/>
    <property type="evidence" value="ECO:0007669"/>
    <property type="project" value="TreeGrafter"/>
</dbReference>
<name>A0AAE3AF92_9FIRM</name>
<dbReference type="EMBL" id="JAJEPW010000023">
    <property type="protein sequence ID" value="MCC2129657.1"/>
    <property type="molecule type" value="Genomic_DNA"/>
</dbReference>
<feature type="transmembrane region" description="Helical" evidence="6">
    <location>
        <begin position="92"/>
        <end position="117"/>
    </location>
</feature>
<dbReference type="GO" id="GO:0016020">
    <property type="term" value="C:membrane"/>
    <property type="evidence" value="ECO:0007669"/>
    <property type="project" value="UniProtKB-SubCell"/>
</dbReference>
<keyword evidence="8" id="KW-1185">Reference proteome</keyword>